<dbReference type="PROSITE" id="PS51819">
    <property type="entry name" value="VOC"/>
    <property type="match status" value="2"/>
</dbReference>
<keyword evidence="4 8" id="KW-0058">Aromatic hydrocarbons catabolism</keyword>
<dbReference type="PANTHER" id="PTHR21366:SF14">
    <property type="entry name" value="GLYOXALASE DOMAIN-CONTAINING PROTEIN 5"/>
    <property type="match status" value="1"/>
</dbReference>
<feature type="domain" description="VOC" evidence="9">
    <location>
        <begin position="6"/>
        <end position="120"/>
    </location>
</feature>
<dbReference type="InterPro" id="IPR050383">
    <property type="entry name" value="GlyoxalaseI/FosfomycinResist"/>
</dbReference>
<dbReference type="InterPro" id="IPR000486">
    <property type="entry name" value="Xdiol_ring_cleave_dOase_1/2"/>
</dbReference>
<dbReference type="SUPFAM" id="SSF54593">
    <property type="entry name" value="Glyoxalase/Bleomycin resistance protein/Dihydroxybiphenyl dioxygenase"/>
    <property type="match status" value="2"/>
</dbReference>
<comment type="caution">
    <text evidence="10">The sequence shown here is derived from an EMBL/GenBank/DDBJ whole genome shotgun (WGS) entry which is preliminary data.</text>
</comment>
<dbReference type="PANTHER" id="PTHR21366">
    <property type="entry name" value="GLYOXALASE FAMILY PROTEIN"/>
    <property type="match status" value="1"/>
</dbReference>
<dbReference type="Pfam" id="PF22632">
    <property type="entry name" value="BphC_D1"/>
    <property type="match status" value="1"/>
</dbReference>
<dbReference type="InterPro" id="IPR037523">
    <property type="entry name" value="VOC_core"/>
</dbReference>
<sequence>MTGVQELAYVVYEVGDLADWEHFGVTLLGMQIGERTADGFTLRTDEKAHRWIVTEGPADDLVASGYQVESAEALDALVGRLAAAGVPVAEGNAAEAAARRVERLVKVTDPMGNPVELVTGLADAGTPFRSEALLGSFVTGTGGAGHHVLLSKGVERAEYLAFYQDLLGFRISDLIVEELAPGVFADLIFLHCNPRHHSVAFGDMPHPRKTHHFMVEVTDIRDVGRAYDRCMDAKQPFEMTLGMHPNDHMFSFYVRTPSGFSVEYGWGGLLIDDATWQVTTLDRLHSWGHRPPELVHELLGQAPRTNHLPGSEH</sequence>
<protein>
    <submittedName>
        <fullName evidence="10">VOC family protein</fullName>
    </submittedName>
</protein>
<evidence type="ECO:0000256" key="2">
    <source>
        <dbReference type="ARBA" id="ARBA00008784"/>
    </source>
</evidence>
<name>A0ABN2WJG3_9ACTN</name>
<keyword evidence="5 8" id="KW-0223">Dioxygenase</keyword>
<evidence type="ECO:0000259" key="9">
    <source>
        <dbReference type="PROSITE" id="PS51819"/>
    </source>
</evidence>
<evidence type="ECO:0000256" key="5">
    <source>
        <dbReference type="ARBA" id="ARBA00022964"/>
    </source>
</evidence>
<comment type="similarity">
    <text evidence="2 8">Belongs to the extradiol ring-cleavage dioxygenase family.</text>
</comment>
<evidence type="ECO:0000256" key="3">
    <source>
        <dbReference type="ARBA" id="ARBA00022723"/>
    </source>
</evidence>
<accession>A0ABN2WJG3</accession>
<evidence type="ECO:0000256" key="7">
    <source>
        <dbReference type="ARBA" id="ARBA00023004"/>
    </source>
</evidence>
<dbReference type="PROSITE" id="PS00082">
    <property type="entry name" value="EXTRADIOL_DIOXYGENAS"/>
    <property type="match status" value="1"/>
</dbReference>
<dbReference type="Pfam" id="PF00903">
    <property type="entry name" value="Glyoxalase"/>
    <property type="match status" value="1"/>
</dbReference>
<organism evidence="10 11">
    <name type="scientific">Kitasatospora saccharophila</name>
    <dbReference type="NCBI Taxonomy" id="407973"/>
    <lineage>
        <taxon>Bacteria</taxon>
        <taxon>Bacillati</taxon>
        <taxon>Actinomycetota</taxon>
        <taxon>Actinomycetes</taxon>
        <taxon>Kitasatosporales</taxon>
        <taxon>Streptomycetaceae</taxon>
        <taxon>Kitasatospora</taxon>
    </lineage>
</organism>
<comment type="cofactor">
    <cofactor evidence="1 8">
        <name>Fe(2+)</name>
        <dbReference type="ChEBI" id="CHEBI:29033"/>
    </cofactor>
</comment>
<evidence type="ECO:0000313" key="10">
    <source>
        <dbReference type="EMBL" id="GAA2093450.1"/>
    </source>
</evidence>
<keyword evidence="3" id="KW-0479">Metal-binding</keyword>
<evidence type="ECO:0000256" key="8">
    <source>
        <dbReference type="RuleBase" id="RU000683"/>
    </source>
</evidence>
<evidence type="ECO:0000256" key="6">
    <source>
        <dbReference type="ARBA" id="ARBA00023002"/>
    </source>
</evidence>
<evidence type="ECO:0000313" key="11">
    <source>
        <dbReference type="Proteomes" id="UP001500897"/>
    </source>
</evidence>
<dbReference type="Gene3D" id="3.10.180.10">
    <property type="entry name" value="2,3-Dihydroxybiphenyl 1,2-Dioxygenase, domain 1"/>
    <property type="match status" value="2"/>
</dbReference>
<evidence type="ECO:0000256" key="1">
    <source>
        <dbReference type="ARBA" id="ARBA00001954"/>
    </source>
</evidence>
<evidence type="ECO:0000256" key="4">
    <source>
        <dbReference type="ARBA" id="ARBA00022797"/>
    </source>
</evidence>
<dbReference type="RefSeq" id="WP_344551590.1">
    <property type="nucleotide sequence ID" value="NZ_BAAANS010000010.1"/>
</dbReference>
<proteinExistence type="inferred from homology"/>
<dbReference type="Proteomes" id="UP001500897">
    <property type="component" value="Unassembled WGS sequence"/>
</dbReference>
<dbReference type="InterPro" id="IPR004360">
    <property type="entry name" value="Glyas_Fos-R_dOase_dom"/>
</dbReference>
<keyword evidence="6 8" id="KW-0560">Oxidoreductase</keyword>
<dbReference type="InterPro" id="IPR029068">
    <property type="entry name" value="Glyas_Bleomycin-R_OHBP_Dase"/>
</dbReference>
<keyword evidence="7 8" id="KW-0408">Iron</keyword>
<gene>
    <name evidence="10" type="ORF">GCM10009759_20000</name>
</gene>
<feature type="domain" description="VOC" evidence="9">
    <location>
        <begin position="144"/>
        <end position="267"/>
    </location>
</feature>
<dbReference type="CDD" id="cd07237">
    <property type="entry name" value="BphC1-RGP6_C_like"/>
    <property type="match status" value="1"/>
</dbReference>
<keyword evidence="11" id="KW-1185">Reference proteome</keyword>
<dbReference type="EMBL" id="BAAANS010000010">
    <property type="protein sequence ID" value="GAA2093450.1"/>
    <property type="molecule type" value="Genomic_DNA"/>
</dbReference>
<dbReference type="CDD" id="cd07252">
    <property type="entry name" value="BphC1-RGP6_N_like"/>
    <property type="match status" value="1"/>
</dbReference>
<reference evidence="10 11" key="1">
    <citation type="journal article" date="2019" name="Int. J. Syst. Evol. Microbiol.">
        <title>The Global Catalogue of Microorganisms (GCM) 10K type strain sequencing project: providing services to taxonomists for standard genome sequencing and annotation.</title>
        <authorList>
            <consortium name="The Broad Institute Genomics Platform"/>
            <consortium name="The Broad Institute Genome Sequencing Center for Infectious Disease"/>
            <person name="Wu L."/>
            <person name="Ma J."/>
        </authorList>
    </citation>
    <scope>NUCLEOTIDE SEQUENCE [LARGE SCALE GENOMIC DNA]</scope>
    <source>
        <strain evidence="10 11">JCM 14559</strain>
    </source>
</reference>